<evidence type="ECO:0000256" key="4">
    <source>
        <dbReference type="ARBA" id="ARBA00022737"/>
    </source>
</evidence>
<evidence type="ECO:0000313" key="9">
    <source>
        <dbReference type="Proteomes" id="UP000007303"/>
    </source>
</evidence>
<keyword evidence="5" id="KW-1015">Disulfide bond</keyword>
<dbReference type="InterPro" id="IPR052424">
    <property type="entry name" value="Kielin_Chordin-BMP_Reg"/>
</dbReference>
<evidence type="ECO:0000259" key="6">
    <source>
        <dbReference type="PROSITE" id="PS50184"/>
    </source>
</evidence>
<feature type="domain" description="VWFD" evidence="7">
    <location>
        <begin position="1151"/>
        <end position="1327"/>
    </location>
</feature>
<dbReference type="CDD" id="cd19941">
    <property type="entry name" value="TIL"/>
    <property type="match status" value="1"/>
</dbReference>
<protein>
    <submittedName>
        <fullName evidence="8">Kielin cysteine rich BMP regulator</fullName>
    </submittedName>
</protein>
<keyword evidence="4" id="KW-0677">Repeat</keyword>
<evidence type="ECO:0000313" key="8">
    <source>
        <dbReference type="Ensembl" id="ENSTNIP00000001433.1"/>
    </source>
</evidence>
<dbReference type="Gene3D" id="2.10.70.10">
    <property type="entry name" value="Complement Module, domain 1"/>
    <property type="match status" value="6"/>
</dbReference>
<feature type="domain" description="VWFC" evidence="6">
    <location>
        <begin position="37"/>
        <end position="128"/>
    </location>
</feature>
<feature type="domain" description="VWFC" evidence="6">
    <location>
        <begin position="897"/>
        <end position="955"/>
    </location>
</feature>
<feature type="domain" description="VWFC" evidence="6">
    <location>
        <begin position="955"/>
        <end position="1022"/>
    </location>
</feature>
<reference evidence="8" key="2">
    <citation type="submission" date="2025-08" db="UniProtKB">
        <authorList>
            <consortium name="Ensembl"/>
        </authorList>
    </citation>
    <scope>IDENTIFICATION</scope>
</reference>
<feature type="domain" description="VWFC" evidence="6">
    <location>
        <begin position="429"/>
        <end position="488"/>
    </location>
</feature>
<keyword evidence="9" id="KW-1185">Reference proteome</keyword>
<dbReference type="GeneTree" id="ENSGT00940000160243"/>
<evidence type="ECO:0000256" key="5">
    <source>
        <dbReference type="ARBA" id="ARBA00023157"/>
    </source>
</evidence>
<feature type="domain" description="VWFC" evidence="6">
    <location>
        <begin position="666"/>
        <end position="723"/>
    </location>
</feature>
<dbReference type="Pfam" id="PF23334">
    <property type="entry name" value="VWC2L_2nd"/>
    <property type="match status" value="5"/>
</dbReference>
<evidence type="ECO:0000256" key="3">
    <source>
        <dbReference type="ARBA" id="ARBA00022729"/>
    </source>
</evidence>
<dbReference type="InterPro" id="IPR014853">
    <property type="entry name" value="VWF/SSPO/ZAN-like_Cys-rich_dom"/>
</dbReference>
<comment type="subcellular location">
    <subcellularLocation>
        <location evidence="1">Secreted</location>
    </subcellularLocation>
</comment>
<feature type="domain" description="VWFC" evidence="6">
    <location>
        <begin position="190"/>
        <end position="248"/>
    </location>
</feature>
<reference evidence="9" key="1">
    <citation type="journal article" date="2004" name="Nature">
        <title>Genome duplication in the teleost fish Tetraodon nigroviridis reveals the early vertebrate proto-karyotype.</title>
        <authorList>
            <person name="Jaillon O."/>
            <person name="Aury J.-M."/>
            <person name="Brunet F."/>
            <person name="Petit J.-L."/>
            <person name="Stange-Thomann N."/>
            <person name="Mauceli E."/>
            <person name="Bouneau L."/>
            <person name="Fischer C."/>
            <person name="Ozouf-Costaz C."/>
            <person name="Bernot A."/>
            <person name="Nicaud S."/>
            <person name="Jaffe D."/>
            <person name="Fisher S."/>
            <person name="Lutfalla G."/>
            <person name="Dossat C."/>
            <person name="Segurens B."/>
            <person name="Dasilva C."/>
            <person name="Salanoubat M."/>
            <person name="Levy M."/>
            <person name="Boudet N."/>
            <person name="Castellano S."/>
            <person name="Anthouard V."/>
            <person name="Jubin C."/>
            <person name="Castelli V."/>
            <person name="Katinka M."/>
            <person name="Vacherie B."/>
            <person name="Biemont C."/>
            <person name="Skalli Z."/>
            <person name="Cattolico L."/>
            <person name="Poulain J."/>
            <person name="De Berardinis V."/>
            <person name="Cruaud C."/>
            <person name="Duprat S."/>
            <person name="Brottier P."/>
            <person name="Coutanceau J.-P."/>
            <person name="Gouzy J."/>
            <person name="Parra G."/>
            <person name="Lardier G."/>
            <person name="Chapple C."/>
            <person name="McKernan K.J."/>
            <person name="McEwan P."/>
            <person name="Bosak S."/>
            <person name="Kellis M."/>
            <person name="Volff J.-N."/>
            <person name="Guigo R."/>
            <person name="Zody M.C."/>
            <person name="Mesirov J."/>
            <person name="Lindblad-Toh K."/>
            <person name="Birren B."/>
            <person name="Nusbaum C."/>
            <person name="Kahn D."/>
            <person name="Robinson-Rechavi M."/>
            <person name="Laudet V."/>
            <person name="Schachter V."/>
            <person name="Quetier F."/>
            <person name="Saurin W."/>
            <person name="Scarpelli C."/>
            <person name="Wincker P."/>
            <person name="Lander E.S."/>
            <person name="Weissenbach J."/>
            <person name="Roest Crollius H."/>
        </authorList>
    </citation>
    <scope>NUCLEOTIDE SEQUENCE [LARGE SCALE GENOMIC DNA]</scope>
</reference>
<feature type="domain" description="VWFC" evidence="6">
    <location>
        <begin position="371"/>
        <end position="429"/>
    </location>
</feature>
<dbReference type="PROSITE" id="PS51233">
    <property type="entry name" value="VWFD"/>
    <property type="match status" value="1"/>
</dbReference>
<sequence length="1486" mass="160798">MEQRLEQLAAMLEMLKTQNADLQSRVQYLEGCECVKQRCVWEGRSVEDGQSWQTDHGVCTCTSGKVKCQANVKVLCSGCEVDGTYSDLDGCQTCTCKGGVKECRPLPCPSLDCTLKESVPGECCQRCKAGCVHAGVHYEHGSRWRLAENPCDVCSCLEGSARCEREPCSTPCSNPAAPLPNSCCPVCQGSGCGVNGQDYPNGARIPAGDPCQDCTCVNGNVLCSAHPCPSLPCRNPVRRPGDCCPRCEQCEYESQLYVDGQKFSSRAEPCLHCRCSAGEVSCERVDSLCPAPRCSHPATRKGECCPTCNDCEYEQKVFADGKVFVPAGSGPCLQCRCKLKSGSVICRQEKCPPVKCTNPIIDPHVCCPICRACVLDEVEYAEGSSWHPDGPCSICTCTNGAPQCSPTRCLPTDCLHPTRGPGSCCASCESCTYNHRIYANGQRFATPEQPCHVCSCQYGSVRCERSPCPPLNCSNSYTPPGECCPKCPDCYFENRVFVDGEAFPNPLNVCEECKCVSGLTECQQTQCPRPHCNAPLSGQCCQNNCNGCNYAGKEYPNGQEFPHPTDSCRTCSCINGNVQCLKKRCPQLSCLNPNLQPGDCCPKCPAPPSDCVFERRAYRHSQHFHHPSDGCQSCACTDGAVHCQRKPCPFAACSHPILQDCCRTCEGCLHEGRERANGEMWNDSSDPCAACVCREGSVRCDRKPCPPPNCKHPVQRQCCMSCDGCLYHGREYADGTEFADGNDPCGVCYCYGGEVVCTRIPCYGDCSHPYKPAGQCCGECERCFYNGAVLMNGQSIPDPGNLCSECTCQSGSVRCLRASCPPPLCSHPVTNACGCPVCEGCHYRGLTYGDGQIFPGEDGCQNCTCSAGEVKCASPDCPKLPCMHQVTDPGTCCPRCRGCMYGGQERAEGSSWFAGSTPCISCTCADGVSTCSEIRCLSPCTNFVRVPGECCPVCADCVFEGRVYGPGDSFHPAGDPCQICTCEVLPDGEQHLRCYRKRCPSLVDCPKSNILRGPDSCCPICAQPLSNCTAARIGHEISATDDPCVTCHCKDLTWTCLHQTCPQLTCPPNEQSTPTGSCCPVCKDSSASCLYQGTVYHSDEQWEVDVCTSCTCMSGDVHCQSQRCPPLTCAADEMPAIVPGLCCPHCLPRPATCTAFGDPHYRTFDGRMLHFQGTCTYILANDCQGGDFSIHVTNDDRGRKGVSWTKEVTVLIGAITVQLLQDWVVKVNDELVSLPLLREPHIYVERQSNIILLNTNIGLKVMWSGRSHLEVSVPGTYKGKTCGLCGNFNNYHQDDLRMPNGQISQSEADFGNSWKVTNGSRSLSSCRAGEDIDPCKHAGYQAKKGANARCKVLKSAAFKPCHHVVPPEPWYGACVYDLCACGANTDECLCDTLEAYASRCREAGVILQWRSTSLCAVGCPVERGLVFDECGPPCPVTCFNRDVPLGVVESHCFKPCVPGCQCPAGLVLHNSYCIQPEKCPKIIHGD</sequence>
<feature type="domain" description="VWFC" evidence="6">
    <location>
        <begin position="546"/>
        <end position="605"/>
    </location>
</feature>
<feature type="domain" description="VWFC" evidence="6">
    <location>
        <begin position="248"/>
        <end position="309"/>
    </location>
</feature>
<organism evidence="8 9">
    <name type="scientific">Tetraodon nigroviridis</name>
    <name type="common">Spotted green pufferfish</name>
    <name type="synonym">Chelonodon nigroviridis</name>
    <dbReference type="NCBI Taxonomy" id="99883"/>
    <lineage>
        <taxon>Eukaryota</taxon>
        <taxon>Metazoa</taxon>
        <taxon>Chordata</taxon>
        <taxon>Craniata</taxon>
        <taxon>Vertebrata</taxon>
        <taxon>Euteleostomi</taxon>
        <taxon>Actinopterygii</taxon>
        <taxon>Neopterygii</taxon>
        <taxon>Teleostei</taxon>
        <taxon>Neoteleostei</taxon>
        <taxon>Acanthomorphata</taxon>
        <taxon>Eupercaria</taxon>
        <taxon>Tetraodontiformes</taxon>
        <taxon>Tetradontoidea</taxon>
        <taxon>Tetraodontidae</taxon>
        <taxon>Tetraodon</taxon>
    </lineage>
</organism>
<dbReference type="GO" id="GO:0005576">
    <property type="term" value="C:extracellular region"/>
    <property type="evidence" value="ECO:0007669"/>
    <property type="project" value="UniProtKB-SubCell"/>
</dbReference>
<dbReference type="Pfam" id="PF00094">
    <property type="entry name" value="VWD"/>
    <property type="match status" value="1"/>
</dbReference>
<reference evidence="8" key="3">
    <citation type="submission" date="2025-09" db="UniProtKB">
        <authorList>
            <consortium name="Ensembl"/>
        </authorList>
    </citation>
    <scope>IDENTIFICATION</scope>
</reference>
<feature type="domain" description="VWFC" evidence="6">
    <location>
        <begin position="1019"/>
        <end position="1083"/>
    </location>
</feature>
<evidence type="ECO:0000256" key="2">
    <source>
        <dbReference type="ARBA" id="ARBA00022525"/>
    </source>
</evidence>
<dbReference type="SUPFAM" id="SSF57603">
    <property type="entry name" value="FnI-like domain"/>
    <property type="match status" value="18"/>
</dbReference>
<dbReference type="SMART" id="SM00215">
    <property type="entry name" value="VWC_out"/>
    <property type="match status" value="6"/>
</dbReference>
<dbReference type="InterPro" id="IPR001846">
    <property type="entry name" value="VWF_type-D"/>
</dbReference>
<accession>H3BZL7</accession>
<dbReference type="PROSITE" id="PS50184">
    <property type="entry name" value="VWFC_2"/>
    <property type="match status" value="15"/>
</dbReference>
<dbReference type="SUPFAM" id="SSF57567">
    <property type="entry name" value="Serine protease inhibitors"/>
    <property type="match status" value="1"/>
</dbReference>
<dbReference type="PANTHER" id="PTHR46698">
    <property type="entry name" value="CROSSVEINLESS 2"/>
    <property type="match status" value="1"/>
</dbReference>
<dbReference type="Ensembl" id="ENSTNIT00000000936.1">
    <property type="protein sequence ID" value="ENSTNIP00000001433.1"/>
    <property type="gene ID" value="ENSTNIG00000019209.1"/>
</dbReference>
<feature type="domain" description="VWFC" evidence="6">
    <location>
        <begin position="129"/>
        <end position="188"/>
    </location>
</feature>
<dbReference type="PROSITE" id="PS01208">
    <property type="entry name" value="VWFC_1"/>
    <property type="match status" value="7"/>
</dbReference>
<dbReference type="Proteomes" id="UP000007303">
    <property type="component" value="Unassembled WGS sequence"/>
</dbReference>
<evidence type="ECO:0000259" key="7">
    <source>
        <dbReference type="PROSITE" id="PS51233"/>
    </source>
</evidence>
<dbReference type="GO" id="GO:0030513">
    <property type="term" value="P:positive regulation of BMP signaling pathway"/>
    <property type="evidence" value="ECO:0007669"/>
    <property type="project" value="TreeGrafter"/>
</dbReference>
<feature type="domain" description="VWFC" evidence="6">
    <location>
        <begin position="1087"/>
        <end position="1147"/>
    </location>
</feature>
<dbReference type="HOGENOM" id="CLU_000367_0_0_1"/>
<dbReference type="SMART" id="SM00832">
    <property type="entry name" value="C8"/>
    <property type="match status" value="1"/>
</dbReference>
<dbReference type="SMART" id="SM00216">
    <property type="entry name" value="VWD"/>
    <property type="match status" value="1"/>
</dbReference>
<dbReference type="Gene3D" id="6.20.200.20">
    <property type="match status" value="10"/>
</dbReference>
<dbReference type="InterPro" id="IPR001007">
    <property type="entry name" value="VWF_dom"/>
</dbReference>
<keyword evidence="2" id="KW-0964">Secreted</keyword>
<feature type="domain" description="VWFC" evidence="6">
    <location>
        <begin position="839"/>
        <end position="897"/>
    </location>
</feature>
<dbReference type="Pfam" id="PF00093">
    <property type="entry name" value="VWC"/>
    <property type="match status" value="7"/>
</dbReference>
<evidence type="ECO:0000256" key="1">
    <source>
        <dbReference type="ARBA" id="ARBA00004613"/>
    </source>
</evidence>
<feature type="domain" description="VWFC" evidence="6">
    <location>
        <begin position="309"/>
        <end position="371"/>
    </location>
</feature>
<keyword evidence="3" id="KW-0732">Signal</keyword>
<proteinExistence type="predicted"/>
<feature type="domain" description="VWFC" evidence="6">
    <location>
        <begin position="723"/>
        <end position="781"/>
    </location>
</feature>
<name>H3BZL7_TETNG</name>
<dbReference type="PANTHER" id="PTHR46698:SF2">
    <property type="entry name" value="KIELIN_CHORDIN-LIKE PROTEIN"/>
    <property type="match status" value="1"/>
</dbReference>
<dbReference type="SMART" id="SM00214">
    <property type="entry name" value="VWC"/>
    <property type="match status" value="18"/>
</dbReference>
<dbReference type="InterPro" id="IPR036084">
    <property type="entry name" value="Ser_inhib-like_sf"/>
</dbReference>